<dbReference type="EMBL" id="JAMFMA010000001">
    <property type="protein sequence ID" value="MCL6273154.1"/>
    <property type="molecule type" value="Genomic_DNA"/>
</dbReference>
<gene>
    <name evidence="2" type="ORF">M3P19_03990</name>
</gene>
<evidence type="ECO:0000256" key="1">
    <source>
        <dbReference type="SAM" id="SignalP"/>
    </source>
</evidence>
<evidence type="ECO:0008006" key="4">
    <source>
        <dbReference type="Google" id="ProtNLM"/>
    </source>
</evidence>
<keyword evidence="1" id="KW-0732">Signal</keyword>
<sequence length="402" mass="45720">MRTFIVILFFIPFLSTAQFNFQEGHIVLKNGEKKEGYIKKKNWTNNPFAITFRNTKDGRSENYQTSLLNEIEVYGIVKYQRFDMLADLSSDATSRINSNRELEYEKQSILLKALVQGEKSLYTFRNNGSEKFFFKTDATGITQLVYKKYTFRNDPTSISSEYITENKGYIRQLKGHIACSYDSDIKIPDFKKSALIKYFITNNNCSGDNSTAAIETSLTSKNKGSINFVFNVGLNSSKLEAHVLGNNNANDDLEYEQKLHPMIGFGVRAKSPNKRVSVLADVNYNFAYESDNQTDEFENTVSYPFLRIQFGGRYHVLFGEDSSFFLGPYFVVNNNLNGNITPQPSLIDQSFNQTVFNIALGGGFQIGKLELDFRYSFKDDPLRQAVNGTITNFTIGASYAIF</sequence>
<proteinExistence type="predicted"/>
<evidence type="ECO:0000313" key="3">
    <source>
        <dbReference type="Proteomes" id="UP001203607"/>
    </source>
</evidence>
<name>A0ABT0PP44_9FLAO</name>
<organism evidence="2 3">
    <name type="scientific">Flagellimonas spongiicola</name>
    <dbReference type="NCBI Taxonomy" id="2942208"/>
    <lineage>
        <taxon>Bacteria</taxon>
        <taxon>Pseudomonadati</taxon>
        <taxon>Bacteroidota</taxon>
        <taxon>Flavobacteriia</taxon>
        <taxon>Flavobacteriales</taxon>
        <taxon>Flavobacteriaceae</taxon>
        <taxon>Flagellimonas</taxon>
    </lineage>
</organism>
<comment type="caution">
    <text evidence="2">The sequence shown here is derived from an EMBL/GenBank/DDBJ whole genome shotgun (WGS) entry which is preliminary data.</text>
</comment>
<evidence type="ECO:0000313" key="2">
    <source>
        <dbReference type="EMBL" id="MCL6273154.1"/>
    </source>
</evidence>
<dbReference type="RefSeq" id="WP_249656329.1">
    <property type="nucleotide sequence ID" value="NZ_JAMFMA010000001.1"/>
</dbReference>
<protein>
    <recommendedName>
        <fullName evidence="4">Outer membrane protein beta-barrel domain-containing protein</fullName>
    </recommendedName>
</protein>
<keyword evidence="3" id="KW-1185">Reference proteome</keyword>
<accession>A0ABT0PP44</accession>
<dbReference type="Proteomes" id="UP001203607">
    <property type="component" value="Unassembled WGS sequence"/>
</dbReference>
<feature type="signal peptide" evidence="1">
    <location>
        <begin position="1"/>
        <end position="17"/>
    </location>
</feature>
<feature type="chain" id="PRO_5047135521" description="Outer membrane protein beta-barrel domain-containing protein" evidence="1">
    <location>
        <begin position="18"/>
        <end position="402"/>
    </location>
</feature>
<reference evidence="2 3" key="1">
    <citation type="submission" date="2022-05" db="EMBL/GenBank/DDBJ databases">
        <authorList>
            <person name="Park J.-S."/>
        </authorList>
    </citation>
    <scope>NUCLEOTIDE SEQUENCE [LARGE SCALE GENOMIC DNA]</scope>
    <source>
        <strain evidence="2 3">2012CJ35-5</strain>
    </source>
</reference>